<dbReference type="AlphaFoldDB" id="A0A151Z8U6"/>
<evidence type="ECO:0000313" key="3">
    <source>
        <dbReference type="Proteomes" id="UP000076078"/>
    </source>
</evidence>
<evidence type="ECO:0000256" key="1">
    <source>
        <dbReference type="SAM" id="MobiDB-lite"/>
    </source>
</evidence>
<dbReference type="Proteomes" id="UP000076078">
    <property type="component" value="Unassembled WGS sequence"/>
</dbReference>
<dbReference type="Pfam" id="PF13516">
    <property type="entry name" value="LRR_6"/>
    <property type="match status" value="1"/>
</dbReference>
<dbReference type="GO" id="GO:0016477">
    <property type="term" value="P:cell migration"/>
    <property type="evidence" value="ECO:0007669"/>
    <property type="project" value="TreeGrafter"/>
</dbReference>
<feature type="region of interest" description="Disordered" evidence="1">
    <location>
        <begin position="1118"/>
        <end position="1138"/>
    </location>
</feature>
<dbReference type="InterPro" id="IPR032675">
    <property type="entry name" value="LRR_dom_sf"/>
</dbReference>
<dbReference type="PROSITE" id="PS51450">
    <property type="entry name" value="LRR"/>
    <property type="match status" value="1"/>
</dbReference>
<feature type="compositionally biased region" description="Polar residues" evidence="1">
    <location>
        <begin position="1046"/>
        <end position="1056"/>
    </location>
</feature>
<dbReference type="Pfam" id="PF00560">
    <property type="entry name" value="LRR_1"/>
    <property type="match status" value="1"/>
</dbReference>
<dbReference type="InterPro" id="IPR051279">
    <property type="entry name" value="PP1-Reg/Actin-Interact_Protein"/>
</dbReference>
<feature type="region of interest" description="Disordered" evidence="1">
    <location>
        <begin position="1041"/>
        <end position="1103"/>
    </location>
</feature>
<name>A0A151Z8U6_TIELA</name>
<dbReference type="InterPro" id="IPR001611">
    <property type="entry name" value="Leu-rich_rpt"/>
</dbReference>
<dbReference type="SMART" id="SM00368">
    <property type="entry name" value="LRR_RI"/>
    <property type="match status" value="2"/>
</dbReference>
<reference evidence="2 3" key="1">
    <citation type="submission" date="2015-12" db="EMBL/GenBank/DDBJ databases">
        <title>Dictyostelia acquired genes for synthesis and detection of signals that induce cell-type specialization by lateral gene transfer from prokaryotes.</title>
        <authorList>
            <person name="Gloeckner G."/>
            <person name="Schaap P."/>
        </authorList>
    </citation>
    <scope>NUCLEOTIDE SEQUENCE [LARGE SCALE GENOMIC DNA]</scope>
    <source>
        <strain evidence="2 3">TK</strain>
    </source>
</reference>
<dbReference type="GO" id="GO:0030027">
    <property type="term" value="C:lamellipodium"/>
    <property type="evidence" value="ECO:0007669"/>
    <property type="project" value="TreeGrafter"/>
</dbReference>
<dbReference type="Gene3D" id="3.80.10.10">
    <property type="entry name" value="Ribonuclease Inhibitor"/>
    <property type="match status" value="1"/>
</dbReference>
<organism evidence="2 3">
    <name type="scientific">Tieghemostelium lacteum</name>
    <name type="common">Slime mold</name>
    <name type="synonym">Dictyostelium lacteum</name>
    <dbReference type="NCBI Taxonomy" id="361077"/>
    <lineage>
        <taxon>Eukaryota</taxon>
        <taxon>Amoebozoa</taxon>
        <taxon>Evosea</taxon>
        <taxon>Eumycetozoa</taxon>
        <taxon>Dictyostelia</taxon>
        <taxon>Dictyosteliales</taxon>
        <taxon>Raperosteliaceae</taxon>
        <taxon>Tieghemostelium</taxon>
    </lineage>
</organism>
<comment type="caution">
    <text evidence="2">The sequence shown here is derived from an EMBL/GenBank/DDBJ whole genome shotgun (WGS) entry which is preliminary data.</text>
</comment>
<sequence length="1138" mass="128029">MGHPLELSVIENNYIEEWINQYYSQFSEKVIFKSHILSHKKGGSLESKWASSILIITDYHMLLFHEGKELTKKPPKDHHIYDCKKISNKVDYVVSFTFQKGKQKSKVILKADQMNYIVSLVRRLRLPLDSEHCKTDLIINLKFSNKQIITKKEETIFEEYVSLYKGWCSYFNSEPSPIIYNYIQRLIIQNNTEINLNEIQLSEGSEMVLDFIPFFNSLRHNEYFNSLIVKDLKKESQVKAFSDLLLHNSQLKKLIIKRSGNDSLQNIFLSLSLNKKNSIQILDISEQILSTRSISSLVNCLTTFNHSLIYLNLSNCGIPPKSMTMLFEALEKNYGMSLTLEYLNISYNKLDEQANNAFISWIVKSRLMLHLKTLILDSVGITSTTLQNLKFLPKLEHLDLSHNKFDISDLERFFYILSIETLYRIDCNYCNLPKELVAVIFHKMSFKKLNVHLELAGLVIGDDWDMVYVNLLIFKDTPISIGTLRMENSKCTERSIIHLLNTLADIKIQQLTLDNISISGSALTSHGDKLSESQISFIKKSNNPDLDSDSNSSSSGSSSTGGNNSASSPTSSNSTPTGIGSVQPSSHNNSPNNSNNSLKSLLNPLQPIISTLGGGNGLLMSAEHDYTLDIKQFQNSFLKALSRIYFNPELKSLCIANIGRLLKSFLPTLSKPSSVVYLDISGNSLADQGAILLGQALSQNRSILSLNFDSNQITNVGWANINSSISLDTGFHNNIYNSSTMVTPTLPSTPSPSNLYSIVYPSDDIDRLLNATTSDPEERFNINQTLSKLQMTLHTNSLHYSREYNKLQYPVGFQYRKHDLYRHHVPLTPMILYPITPMPKEIQLKLAEKVSFSLEPVNQSTISSIHLFLRDPSTRMTSNPKFRNRLNTLVQYTNNHSLPSRNSPIPFILSIPDEQSSYLNLAITVDPHQHLPESNEKNHILTPRSSFSSSSNSNSAGNSFSSLPPLHTSTTVNTSISETPKSLIDSCNTQSSIDEQEVLEEIQCLESAIDYCFNFVDDLKSFPGLNSTSQTIQQLKQQQRHLKTLSPVSSPSLTRKSSSISNSASNSFNNGSPSITVSPSHSSSGLEPSLDSPESSRRSRSYTLIENALSDNYSRSYKNLLNLDNDQDQQQPSTNESD</sequence>
<feature type="compositionally biased region" description="Low complexity" evidence="1">
    <location>
        <begin position="1057"/>
        <end position="1093"/>
    </location>
</feature>
<accession>A0A151Z8U6</accession>
<proteinExistence type="predicted"/>
<dbReference type="STRING" id="361077.A0A151Z8U6"/>
<gene>
    <name evidence="2" type="ORF">DLAC_08984</name>
</gene>
<dbReference type="PANTHER" id="PTHR24112">
    <property type="entry name" value="LEUCINE-RICH REPEAT, ISOFORM F-RELATED"/>
    <property type="match status" value="1"/>
</dbReference>
<dbReference type="GO" id="GO:0005886">
    <property type="term" value="C:plasma membrane"/>
    <property type="evidence" value="ECO:0007669"/>
    <property type="project" value="TreeGrafter"/>
</dbReference>
<feature type="compositionally biased region" description="Basic and acidic residues" evidence="1">
    <location>
        <begin position="930"/>
        <end position="939"/>
    </location>
</feature>
<keyword evidence="3" id="KW-1185">Reference proteome</keyword>
<evidence type="ECO:0000313" key="2">
    <source>
        <dbReference type="EMBL" id="KYQ90368.1"/>
    </source>
</evidence>
<dbReference type="PANTHER" id="PTHR24112:SF44">
    <property type="entry name" value="LEUCINE-RICH REPEAT-CONTAINING PROTEIN"/>
    <property type="match status" value="1"/>
</dbReference>
<dbReference type="OrthoDB" id="19909at2759"/>
<protein>
    <submittedName>
        <fullName evidence="2">Leucine-rich repeat-containing protein (LRR)</fullName>
    </submittedName>
</protein>
<dbReference type="GO" id="GO:0034315">
    <property type="term" value="P:regulation of Arp2/3 complex-mediated actin nucleation"/>
    <property type="evidence" value="ECO:0007669"/>
    <property type="project" value="TreeGrafter"/>
</dbReference>
<dbReference type="InParanoid" id="A0A151Z8U6"/>
<dbReference type="FunCoup" id="A0A151Z8U6">
    <property type="interactions" value="428"/>
</dbReference>
<feature type="region of interest" description="Disordered" evidence="1">
    <location>
        <begin position="930"/>
        <end position="974"/>
    </location>
</feature>
<feature type="compositionally biased region" description="Low complexity" evidence="1">
    <location>
        <begin position="945"/>
        <end position="962"/>
    </location>
</feature>
<feature type="region of interest" description="Disordered" evidence="1">
    <location>
        <begin position="541"/>
        <end position="598"/>
    </location>
</feature>
<feature type="compositionally biased region" description="Low complexity" evidence="1">
    <location>
        <begin position="1119"/>
        <end position="1131"/>
    </location>
</feature>
<dbReference type="EMBL" id="LODT01000037">
    <property type="protein sequence ID" value="KYQ90368.1"/>
    <property type="molecule type" value="Genomic_DNA"/>
</dbReference>
<dbReference type="OMA" id="HIYDCKK"/>
<dbReference type="SUPFAM" id="SSF52047">
    <property type="entry name" value="RNI-like"/>
    <property type="match status" value="1"/>
</dbReference>